<reference evidence="1" key="1">
    <citation type="journal article" date="2020" name="Microorganisms">
        <title>Reliable Identification of Environmental Pseudomonas Isolates Using the rpoD Gene.</title>
        <authorList>
            <consortium name="The Broad Institute Genome Sequencing Platform"/>
            <person name="Girard L."/>
            <person name="Lood C."/>
            <person name="Rokni-Zadeh H."/>
            <person name="van Noort V."/>
            <person name="Lavigne R."/>
            <person name="De Mot R."/>
        </authorList>
    </citation>
    <scope>NUCLEOTIDE SEQUENCE</scope>
    <source>
        <strain evidence="1">BW13M1</strain>
    </source>
</reference>
<comment type="caution">
    <text evidence="1">The sequence shown here is derived from an EMBL/GenBank/DDBJ whole genome shotgun (WGS) entry which is preliminary data.</text>
</comment>
<proteinExistence type="predicted"/>
<evidence type="ECO:0000313" key="1">
    <source>
        <dbReference type="EMBL" id="MBC3446878.1"/>
    </source>
</evidence>
<organism evidence="1">
    <name type="scientific">Pseudomonas peradeniyensis</name>
    <dbReference type="NCBI Taxonomy" id="2745488"/>
    <lineage>
        <taxon>Bacteria</taxon>
        <taxon>Pseudomonadati</taxon>
        <taxon>Pseudomonadota</taxon>
        <taxon>Gammaproteobacteria</taxon>
        <taxon>Pseudomonadales</taxon>
        <taxon>Pseudomonadaceae</taxon>
        <taxon>Pseudomonas</taxon>
    </lineage>
</organism>
<accession>A0A923G9X3</accession>
<dbReference type="AlphaFoldDB" id="A0A923G9X3"/>
<name>A0A923G9X3_9PSED</name>
<dbReference type="RefSeq" id="WP_186733637.1">
    <property type="nucleotide sequence ID" value="NZ_JABWRJ020000004.1"/>
</dbReference>
<protein>
    <submittedName>
        <fullName evidence="1">Uncharacterized protein</fullName>
    </submittedName>
</protein>
<gene>
    <name evidence="1" type="ORF">HU751_13930</name>
</gene>
<dbReference type="EMBL" id="JABWRJ010000016">
    <property type="protein sequence ID" value="MBC3446878.1"/>
    <property type="molecule type" value="Genomic_DNA"/>
</dbReference>
<reference evidence="1" key="2">
    <citation type="submission" date="2020-07" db="EMBL/GenBank/DDBJ databases">
        <authorList>
            <person name="Lood C."/>
            <person name="Girard L."/>
        </authorList>
    </citation>
    <scope>NUCLEOTIDE SEQUENCE</scope>
    <source>
        <strain evidence="1">BW13M1</strain>
    </source>
</reference>
<sequence length="64" mass="7634">MATYTWQKNAIDEYEVWNVYVDGKLYPIPFSSESLAKDEIELLKRKEVELELERNRNVRKPGDD</sequence>